<dbReference type="InterPro" id="IPR021224">
    <property type="entry name" value="DUF2690"/>
</dbReference>
<gene>
    <name evidence="2" type="ORF">Vlu01_06390</name>
</gene>
<dbReference type="Proteomes" id="UP000643165">
    <property type="component" value="Unassembled WGS sequence"/>
</dbReference>
<comment type="caution">
    <text evidence="2">The sequence shown here is derived from an EMBL/GenBank/DDBJ whole genome shotgun (WGS) entry which is preliminary data.</text>
</comment>
<proteinExistence type="predicted"/>
<evidence type="ECO:0000256" key="1">
    <source>
        <dbReference type="SAM" id="SignalP"/>
    </source>
</evidence>
<evidence type="ECO:0008006" key="4">
    <source>
        <dbReference type="Google" id="ProtNLM"/>
    </source>
</evidence>
<name>A0ABQ4IQB5_9ACTN</name>
<dbReference type="RefSeq" id="WP_203992953.1">
    <property type="nucleotide sequence ID" value="NZ_BOPB01000002.1"/>
</dbReference>
<keyword evidence="3" id="KW-1185">Reference proteome</keyword>
<reference evidence="2 3" key="1">
    <citation type="submission" date="2021-01" db="EMBL/GenBank/DDBJ databases">
        <title>Whole genome shotgun sequence of Verrucosispora lutea NBRC 106530.</title>
        <authorList>
            <person name="Komaki H."/>
            <person name="Tamura T."/>
        </authorList>
    </citation>
    <scope>NUCLEOTIDE SEQUENCE [LARGE SCALE GENOMIC DNA]</scope>
    <source>
        <strain evidence="2 3">NBRC 106530</strain>
    </source>
</reference>
<dbReference type="EMBL" id="BOPB01000002">
    <property type="protein sequence ID" value="GIJ20015.1"/>
    <property type="molecule type" value="Genomic_DNA"/>
</dbReference>
<accession>A0ABQ4IQB5</accession>
<organism evidence="2 3">
    <name type="scientific">Micromonospora lutea</name>
    <dbReference type="NCBI Taxonomy" id="419825"/>
    <lineage>
        <taxon>Bacteria</taxon>
        <taxon>Bacillati</taxon>
        <taxon>Actinomycetota</taxon>
        <taxon>Actinomycetes</taxon>
        <taxon>Micromonosporales</taxon>
        <taxon>Micromonosporaceae</taxon>
        <taxon>Micromonospora</taxon>
    </lineage>
</organism>
<keyword evidence="1" id="KW-0732">Signal</keyword>
<evidence type="ECO:0000313" key="2">
    <source>
        <dbReference type="EMBL" id="GIJ20015.1"/>
    </source>
</evidence>
<dbReference type="Pfam" id="PF10901">
    <property type="entry name" value="DUF2690"/>
    <property type="match status" value="1"/>
</dbReference>
<evidence type="ECO:0000313" key="3">
    <source>
        <dbReference type="Proteomes" id="UP000643165"/>
    </source>
</evidence>
<protein>
    <recommendedName>
        <fullName evidence="4">DUF2690 domain-containing protein</fullName>
    </recommendedName>
</protein>
<sequence length="150" mass="15941">MTIPRALQRLMSTAAAGVLVASSLLVATPANAATCSGTSCDGTDPASTGCSADAQNANVTDIMHNGVVVAVLELRWSPSCRTNWGRISNRVSPQNEVRVWAYRGATKTVKTRGFGQQYYSDQLYGWNMVVCAVGRVDTPAGDKIKKEVCA</sequence>
<feature type="chain" id="PRO_5045119182" description="DUF2690 domain-containing protein" evidence="1">
    <location>
        <begin position="33"/>
        <end position="150"/>
    </location>
</feature>
<feature type="signal peptide" evidence="1">
    <location>
        <begin position="1"/>
        <end position="32"/>
    </location>
</feature>